<name>D5G6T4_TUBMM</name>
<gene>
    <name evidence="2" type="ORF">GSTUM_00002259001</name>
</gene>
<keyword evidence="3" id="KW-1185">Reference proteome</keyword>
<dbReference type="InParanoid" id="D5G6T4"/>
<evidence type="ECO:0000313" key="2">
    <source>
        <dbReference type="EMBL" id="CAZ80227.1"/>
    </source>
</evidence>
<dbReference type="AlphaFoldDB" id="D5G6T4"/>
<protein>
    <submittedName>
        <fullName evidence="2">(Perigord truffle) hypothetical protein</fullName>
    </submittedName>
</protein>
<dbReference type="EMBL" id="FN430014">
    <property type="protein sequence ID" value="CAZ80227.1"/>
    <property type="molecule type" value="Genomic_DNA"/>
</dbReference>
<dbReference type="RefSeq" id="XP_002836070.1">
    <property type="nucleotide sequence ID" value="XM_002836024.1"/>
</dbReference>
<sequence length="163" mass="17863">MQPGAVPAKTAVLYHNLLGNNTSPIPVPHIPLQTATTPSPHSPAKKRSWGNPIRNPPASNADIRYHSYVSIHPSIPTINQSRTNQRSPSLLHGENLNFCARAPRLCMAHNSVPVLAPFYRDATFPNDWPLSTECKLMNDPGEAGYPGYPRVGVHTTHTSTYVL</sequence>
<reference evidence="2 3" key="1">
    <citation type="journal article" date="2010" name="Nature">
        <title>Perigord black truffle genome uncovers evolutionary origins and mechanisms of symbiosis.</title>
        <authorList>
            <person name="Martin F."/>
            <person name="Kohler A."/>
            <person name="Murat C."/>
            <person name="Balestrini R."/>
            <person name="Coutinho P.M."/>
            <person name="Jaillon O."/>
            <person name="Montanini B."/>
            <person name="Morin E."/>
            <person name="Noel B."/>
            <person name="Percudani R."/>
            <person name="Porcel B."/>
            <person name="Rubini A."/>
            <person name="Amicucci A."/>
            <person name="Amselem J."/>
            <person name="Anthouard V."/>
            <person name="Arcioni S."/>
            <person name="Artiguenave F."/>
            <person name="Aury J.M."/>
            <person name="Ballario P."/>
            <person name="Bolchi A."/>
            <person name="Brenna A."/>
            <person name="Brun A."/>
            <person name="Buee M."/>
            <person name="Cantarel B."/>
            <person name="Chevalier G."/>
            <person name="Couloux A."/>
            <person name="Da Silva C."/>
            <person name="Denoeud F."/>
            <person name="Duplessis S."/>
            <person name="Ghignone S."/>
            <person name="Hilselberger B."/>
            <person name="Iotti M."/>
            <person name="Marcais B."/>
            <person name="Mello A."/>
            <person name="Miranda M."/>
            <person name="Pacioni G."/>
            <person name="Quesneville H."/>
            <person name="Riccioni C."/>
            <person name="Ruotolo R."/>
            <person name="Splivallo R."/>
            <person name="Stocchi V."/>
            <person name="Tisserant E."/>
            <person name="Viscomi A.R."/>
            <person name="Zambonelli A."/>
            <person name="Zampieri E."/>
            <person name="Henrissat B."/>
            <person name="Lebrun M.H."/>
            <person name="Paolocci F."/>
            <person name="Bonfante P."/>
            <person name="Ottonello S."/>
            <person name="Wincker P."/>
        </authorList>
    </citation>
    <scope>NUCLEOTIDE SEQUENCE [LARGE SCALE GENOMIC DNA]</scope>
    <source>
        <strain evidence="2 3">Mel28</strain>
    </source>
</reference>
<feature type="region of interest" description="Disordered" evidence="1">
    <location>
        <begin position="28"/>
        <end position="58"/>
    </location>
</feature>
<dbReference type="KEGG" id="tml:GSTUM_00002259001"/>
<dbReference type="Proteomes" id="UP000006911">
    <property type="component" value="Unassembled WGS sequence"/>
</dbReference>
<proteinExistence type="predicted"/>
<evidence type="ECO:0000313" key="3">
    <source>
        <dbReference type="Proteomes" id="UP000006911"/>
    </source>
</evidence>
<dbReference type="GeneID" id="9182451"/>
<dbReference type="HOGENOM" id="CLU_1628253_0_0_1"/>
<organism evidence="2 3">
    <name type="scientific">Tuber melanosporum (strain Mel28)</name>
    <name type="common">Perigord black truffle</name>
    <dbReference type="NCBI Taxonomy" id="656061"/>
    <lineage>
        <taxon>Eukaryota</taxon>
        <taxon>Fungi</taxon>
        <taxon>Dikarya</taxon>
        <taxon>Ascomycota</taxon>
        <taxon>Pezizomycotina</taxon>
        <taxon>Pezizomycetes</taxon>
        <taxon>Pezizales</taxon>
        <taxon>Tuberaceae</taxon>
        <taxon>Tuber</taxon>
    </lineage>
</organism>
<accession>D5G6T4</accession>
<evidence type="ECO:0000256" key="1">
    <source>
        <dbReference type="SAM" id="MobiDB-lite"/>
    </source>
</evidence>